<dbReference type="SUPFAM" id="SSF48264">
    <property type="entry name" value="Cytochrome P450"/>
    <property type="match status" value="1"/>
</dbReference>
<dbReference type="CDD" id="cd11073">
    <property type="entry name" value="CYP76-like"/>
    <property type="match status" value="1"/>
</dbReference>
<dbReference type="FunFam" id="1.10.630.10:FF:000007">
    <property type="entry name" value="Cytochrome P450 76C4"/>
    <property type="match status" value="1"/>
</dbReference>
<dbReference type="GO" id="GO:0016020">
    <property type="term" value="C:membrane"/>
    <property type="evidence" value="ECO:0007669"/>
    <property type="project" value="UniProtKB-SubCell"/>
</dbReference>
<dbReference type="InterPro" id="IPR036396">
    <property type="entry name" value="Cyt_P450_sf"/>
</dbReference>
<evidence type="ECO:0000313" key="15">
    <source>
        <dbReference type="Proteomes" id="UP000015453"/>
    </source>
</evidence>
<accession>S8CHS2</accession>
<dbReference type="AlphaFoldDB" id="S8CHS2"/>
<evidence type="ECO:0000256" key="8">
    <source>
        <dbReference type="ARBA" id="ARBA00023004"/>
    </source>
</evidence>
<evidence type="ECO:0000256" key="12">
    <source>
        <dbReference type="RuleBase" id="RU000461"/>
    </source>
</evidence>
<dbReference type="PANTHER" id="PTHR47950">
    <property type="entry name" value="CYTOCHROME P450, FAMILY 76, SUBFAMILY C, POLYPEPTIDE 5-RELATED"/>
    <property type="match status" value="1"/>
</dbReference>
<dbReference type="Pfam" id="PF00067">
    <property type="entry name" value="p450"/>
    <property type="match status" value="2"/>
</dbReference>
<comment type="similarity">
    <text evidence="2 12">Belongs to the cytochrome P450 family.</text>
</comment>
<evidence type="ECO:0000256" key="2">
    <source>
        <dbReference type="ARBA" id="ARBA00010617"/>
    </source>
</evidence>
<evidence type="ECO:0000256" key="5">
    <source>
        <dbReference type="ARBA" id="ARBA00022723"/>
    </source>
</evidence>
<dbReference type="PRINTS" id="PR00463">
    <property type="entry name" value="EP450I"/>
</dbReference>
<keyword evidence="13" id="KW-0732">Signal</keyword>
<dbReference type="Proteomes" id="UP000015453">
    <property type="component" value="Unassembled WGS sequence"/>
</dbReference>
<sequence length="512" mass="57652">FVLVFLGIWAWFVARSFSRKSKPGKLPPGPTPLPVIGNMLQLGTQPHRSLRQLSKKFGPIMSLRLGKVFTVVVSSPEYAREVLQKHDQNFSSRIVASAARAHGHDKLSMAYIPIGDAWRKIRKLCKEQMFSNFRLDASQHLREARLKKLREYVERCRVEGRAVDLGEAAFLTTLNLMSTTFFSMEFAEFGSEKSGEFRSVIEGVSKIVGVPNFADYFPILQPLDPQGICKEANVLFGKLLDLIGNLLKQRLEERAQSSPSRTKKADLLEALIDLCEQDGGEYSMTHTDITHLLLDLFVAGSDTTASTTEWTMTELLRNPEKLEKAQKEMRSVIGLENQVHESDLSKLPYFQAMIKEVFRYHPPGINNEYPINPQLIFSSFACPLLIPHKADADVEIGGYTVPKGTQMLVNVWAIGRDENVWPNPESFEPERFLGSKVDFKGQYFELLPFGSGRRLCPGMPLATRMLPITVAALIHNFDWKLEDGANPKSIDTVERFGLSLRKAVPIRAIPSK</sequence>
<gene>
    <name evidence="14" type="ORF">M569_08252</name>
</gene>
<evidence type="ECO:0000256" key="6">
    <source>
        <dbReference type="ARBA" id="ARBA00022989"/>
    </source>
</evidence>
<dbReference type="GO" id="GO:0016705">
    <property type="term" value="F:oxidoreductase activity, acting on paired donors, with incorporation or reduction of molecular oxygen"/>
    <property type="evidence" value="ECO:0007669"/>
    <property type="project" value="InterPro"/>
</dbReference>
<keyword evidence="6" id="KW-1133">Transmembrane helix</keyword>
<keyword evidence="15" id="KW-1185">Reference proteome</keyword>
<evidence type="ECO:0000256" key="13">
    <source>
        <dbReference type="SAM" id="SignalP"/>
    </source>
</evidence>
<dbReference type="PROSITE" id="PS00086">
    <property type="entry name" value="CYTOCHROME_P450"/>
    <property type="match status" value="1"/>
</dbReference>
<name>S8CHS2_9LAMI</name>
<comment type="cofactor">
    <cofactor evidence="11">
        <name>heme</name>
        <dbReference type="ChEBI" id="CHEBI:30413"/>
    </cofactor>
</comment>
<keyword evidence="4" id="KW-0812">Transmembrane</keyword>
<evidence type="ECO:0000256" key="1">
    <source>
        <dbReference type="ARBA" id="ARBA00004167"/>
    </source>
</evidence>
<dbReference type="PRINTS" id="PR00385">
    <property type="entry name" value="P450"/>
</dbReference>
<dbReference type="GO" id="GO:0005506">
    <property type="term" value="F:iron ion binding"/>
    <property type="evidence" value="ECO:0007669"/>
    <property type="project" value="InterPro"/>
</dbReference>
<evidence type="ECO:0000313" key="14">
    <source>
        <dbReference type="EMBL" id="EPS66524.1"/>
    </source>
</evidence>
<dbReference type="InterPro" id="IPR002401">
    <property type="entry name" value="Cyt_P450_E_grp-I"/>
</dbReference>
<dbReference type="GO" id="GO:0020037">
    <property type="term" value="F:heme binding"/>
    <property type="evidence" value="ECO:0007669"/>
    <property type="project" value="InterPro"/>
</dbReference>
<evidence type="ECO:0000256" key="7">
    <source>
        <dbReference type="ARBA" id="ARBA00023002"/>
    </source>
</evidence>
<reference evidence="14 15" key="1">
    <citation type="journal article" date="2013" name="BMC Genomics">
        <title>The miniature genome of a carnivorous plant Genlisea aurea contains a low number of genes and short non-coding sequences.</title>
        <authorList>
            <person name="Leushkin E.V."/>
            <person name="Sutormin R.A."/>
            <person name="Nabieva E.R."/>
            <person name="Penin A.A."/>
            <person name="Kondrashov A.S."/>
            <person name="Logacheva M.D."/>
        </authorList>
    </citation>
    <scope>NUCLEOTIDE SEQUENCE [LARGE SCALE GENOMIC DNA]</scope>
</reference>
<feature type="signal peptide" evidence="13">
    <location>
        <begin position="1"/>
        <end position="18"/>
    </location>
</feature>
<evidence type="ECO:0000256" key="3">
    <source>
        <dbReference type="ARBA" id="ARBA00022617"/>
    </source>
</evidence>
<feature type="non-terminal residue" evidence="14">
    <location>
        <position position="512"/>
    </location>
</feature>
<feature type="binding site" description="axial binding residue" evidence="11">
    <location>
        <position position="456"/>
    </location>
    <ligand>
        <name>heme</name>
        <dbReference type="ChEBI" id="CHEBI:30413"/>
    </ligand>
    <ligandPart>
        <name>Fe</name>
        <dbReference type="ChEBI" id="CHEBI:18248"/>
    </ligandPart>
</feature>
<dbReference type="InterPro" id="IPR001128">
    <property type="entry name" value="Cyt_P450"/>
</dbReference>
<comment type="caution">
    <text evidence="14">The sequence shown here is derived from an EMBL/GenBank/DDBJ whole genome shotgun (WGS) entry which is preliminary data.</text>
</comment>
<evidence type="ECO:0008006" key="16">
    <source>
        <dbReference type="Google" id="ProtNLM"/>
    </source>
</evidence>
<organism evidence="14 15">
    <name type="scientific">Genlisea aurea</name>
    <dbReference type="NCBI Taxonomy" id="192259"/>
    <lineage>
        <taxon>Eukaryota</taxon>
        <taxon>Viridiplantae</taxon>
        <taxon>Streptophyta</taxon>
        <taxon>Embryophyta</taxon>
        <taxon>Tracheophyta</taxon>
        <taxon>Spermatophyta</taxon>
        <taxon>Magnoliopsida</taxon>
        <taxon>eudicotyledons</taxon>
        <taxon>Gunneridae</taxon>
        <taxon>Pentapetalae</taxon>
        <taxon>asterids</taxon>
        <taxon>lamiids</taxon>
        <taxon>Lamiales</taxon>
        <taxon>Lentibulariaceae</taxon>
        <taxon>Genlisea</taxon>
    </lineage>
</organism>
<evidence type="ECO:0000256" key="9">
    <source>
        <dbReference type="ARBA" id="ARBA00023033"/>
    </source>
</evidence>
<dbReference type="OrthoDB" id="2789670at2759"/>
<dbReference type="PANTHER" id="PTHR47950:SF4">
    <property type="entry name" value="GERANIOL 8-HYDROXYLASE-LIKE"/>
    <property type="match status" value="1"/>
</dbReference>
<comment type="subcellular location">
    <subcellularLocation>
        <location evidence="1">Membrane</location>
        <topology evidence="1">Single-pass membrane protein</topology>
    </subcellularLocation>
</comment>
<keyword evidence="8 11" id="KW-0408">Iron</keyword>
<dbReference type="Gene3D" id="1.10.630.10">
    <property type="entry name" value="Cytochrome P450"/>
    <property type="match status" value="1"/>
</dbReference>
<proteinExistence type="inferred from homology"/>
<dbReference type="EMBL" id="AUSU01003636">
    <property type="protein sequence ID" value="EPS66524.1"/>
    <property type="molecule type" value="Genomic_DNA"/>
</dbReference>
<protein>
    <recommendedName>
        <fullName evidence="16">Cytochrome P450</fullName>
    </recommendedName>
</protein>
<dbReference type="GO" id="GO:0004497">
    <property type="term" value="F:monooxygenase activity"/>
    <property type="evidence" value="ECO:0007669"/>
    <property type="project" value="UniProtKB-KW"/>
</dbReference>
<feature type="non-terminal residue" evidence="14">
    <location>
        <position position="1"/>
    </location>
</feature>
<keyword evidence="9 12" id="KW-0503">Monooxygenase</keyword>
<keyword evidence="10" id="KW-0472">Membrane</keyword>
<evidence type="ECO:0000256" key="10">
    <source>
        <dbReference type="ARBA" id="ARBA00023136"/>
    </source>
</evidence>
<dbReference type="InterPro" id="IPR017972">
    <property type="entry name" value="Cyt_P450_CS"/>
</dbReference>
<keyword evidence="5 11" id="KW-0479">Metal-binding</keyword>
<keyword evidence="3 11" id="KW-0349">Heme</keyword>
<evidence type="ECO:0000256" key="4">
    <source>
        <dbReference type="ARBA" id="ARBA00022692"/>
    </source>
</evidence>
<evidence type="ECO:0000256" key="11">
    <source>
        <dbReference type="PIRSR" id="PIRSR602401-1"/>
    </source>
</evidence>
<keyword evidence="7 12" id="KW-0560">Oxidoreductase</keyword>
<feature type="chain" id="PRO_5004549585" description="Cytochrome P450" evidence="13">
    <location>
        <begin position="19"/>
        <end position="512"/>
    </location>
</feature>